<sequence>MLSLRPFPVSSRLQRRRALGPALLACVAGWTAAPAHAQVYASAPADDAAAPLVLSNFASEDTPRLLIDAPPAAPKATPPADATLPATAPLDTTAPAAPRIAGAPGVPAGLLPWFQHVGREHALPVSLLLAVAAVESGFNPRARSPKGAQGLMQLMPDTARQLGVRQVWSVGDNLRGGASYLRALLQRFSGDLPLALAAYNAGEGAVQRAGNRIPDFEETRLYVPKVMAWQRHYAARHDAPAPRSAALLADAKGKHSP</sequence>
<dbReference type="EMBL" id="JAUZEE010000003">
    <property type="protein sequence ID" value="MDP4300539.1"/>
    <property type="molecule type" value="Genomic_DNA"/>
</dbReference>
<dbReference type="InterPro" id="IPR008258">
    <property type="entry name" value="Transglycosylase_SLT_dom_1"/>
</dbReference>
<feature type="domain" description="Transglycosylase SLT" evidence="4">
    <location>
        <begin position="118"/>
        <end position="213"/>
    </location>
</feature>
<dbReference type="Pfam" id="PF01464">
    <property type="entry name" value="SLT"/>
    <property type="match status" value="1"/>
</dbReference>
<evidence type="ECO:0000256" key="1">
    <source>
        <dbReference type="ARBA" id="ARBA00007734"/>
    </source>
</evidence>
<dbReference type="Gene3D" id="1.10.530.10">
    <property type="match status" value="1"/>
</dbReference>
<dbReference type="GO" id="GO:0016829">
    <property type="term" value="F:lyase activity"/>
    <property type="evidence" value="ECO:0007669"/>
    <property type="project" value="UniProtKB-KW"/>
</dbReference>
<dbReference type="InterPro" id="IPR000189">
    <property type="entry name" value="Transglyc_AS"/>
</dbReference>
<evidence type="ECO:0000256" key="3">
    <source>
        <dbReference type="SAM" id="SignalP"/>
    </source>
</evidence>
<feature type="chain" id="PRO_5047374597" evidence="3">
    <location>
        <begin position="38"/>
        <end position="257"/>
    </location>
</feature>
<comment type="caution">
    <text evidence="5">The sequence shown here is derived from an EMBL/GenBank/DDBJ whole genome shotgun (WGS) entry which is preliminary data.</text>
</comment>
<dbReference type="PROSITE" id="PS00922">
    <property type="entry name" value="TRANSGLYCOSYLASE"/>
    <property type="match status" value="1"/>
</dbReference>
<name>A0ABT9G224_LEPDI</name>
<keyword evidence="5" id="KW-0456">Lyase</keyword>
<evidence type="ECO:0000313" key="5">
    <source>
        <dbReference type="EMBL" id="MDP4300539.1"/>
    </source>
</evidence>
<dbReference type="EC" id="4.2.2.n1" evidence="5"/>
<dbReference type="RefSeq" id="WP_305749089.1">
    <property type="nucleotide sequence ID" value="NZ_JAUZEE010000003.1"/>
</dbReference>
<dbReference type="SUPFAM" id="SSF53955">
    <property type="entry name" value="Lysozyme-like"/>
    <property type="match status" value="1"/>
</dbReference>
<reference evidence="5 6" key="1">
    <citation type="submission" date="2023-08" db="EMBL/GenBank/DDBJ databases">
        <authorList>
            <person name="Roldan D.M."/>
            <person name="Menes R.J."/>
        </authorList>
    </citation>
    <scope>NUCLEOTIDE SEQUENCE [LARGE SCALE GENOMIC DNA]</scope>
    <source>
        <strain evidence="5 6">CCM 2812</strain>
    </source>
</reference>
<evidence type="ECO:0000256" key="2">
    <source>
        <dbReference type="SAM" id="MobiDB-lite"/>
    </source>
</evidence>
<protein>
    <submittedName>
        <fullName evidence="5">Lytic transglycosylase domain-containing protein</fullName>
        <ecNumber evidence="5">4.2.2.n1</ecNumber>
    </submittedName>
</protein>
<proteinExistence type="inferred from homology"/>
<dbReference type="Proteomes" id="UP001235760">
    <property type="component" value="Unassembled WGS sequence"/>
</dbReference>
<organism evidence="5 6">
    <name type="scientific">Leptothrix discophora</name>
    <dbReference type="NCBI Taxonomy" id="89"/>
    <lineage>
        <taxon>Bacteria</taxon>
        <taxon>Pseudomonadati</taxon>
        <taxon>Pseudomonadota</taxon>
        <taxon>Betaproteobacteria</taxon>
        <taxon>Burkholderiales</taxon>
        <taxon>Sphaerotilaceae</taxon>
        <taxon>Leptothrix</taxon>
    </lineage>
</organism>
<comment type="similarity">
    <text evidence="1">Belongs to the transglycosylase Slt family.</text>
</comment>
<dbReference type="CDD" id="cd00254">
    <property type="entry name" value="LT-like"/>
    <property type="match status" value="1"/>
</dbReference>
<feature type="region of interest" description="Disordered" evidence="2">
    <location>
        <begin position="67"/>
        <end position="99"/>
    </location>
</feature>
<dbReference type="PANTHER" id="PTHR37423">
    <property type="entry name" value="SOLUBLE LYTIC MUREIN TRANSGLYCOSYLASE-RELATED"/>
    <property type="match status" value="1"/>
</dbReference>
<gene>
    <name evidence="5" type="ORF">Q8X39_07820</name>
</gene>
<accession>A0ABT9G224</accession>
<feature type="compositionally biased region" description="Low complexity" evidence="2">
    <location>
        <begin position="78"/>
        <end position="99"/>
    </location>
</feature>
<keyword evidence="6" id="KW-1185">Reference proteome</keyword>
<evidence type="ECO:0000313" key="6">
    <source>
        <dbReference type="Proteomes" id="UP001235760"/>
    </source>
</evidence>
<evidence type="ECO:0000259" key="4">
    <source>
        <dbReference type="Pfam" id="PF01464"/>
    </source>
</evidence>
<keyword evidence="3" id="KW-0732">Signal</keyword>
<dbReference type="PANTHER" id="PTHR37423:SF2">
    <property type="entry name" value="MEMBRANE-BOUND LYTIC MUREIN TRANSGLYCOSYLASE C"/>
    <property type="match status" value="1"/>
</dbReference>
<dbReference type="InterPro" id="IPR023346">
    <property type="entry name" value="Lysozyme-like_dom_sf"/>
</dbReference>
<feature type="signal peptide" evidence="3">
    <location>
        <begin position="1"/>
        <end position="37"/>
    </location>
</feature>